<organism evidence="2 3">
    <name type="scientific">Candidatus Iainarchaeum sp</name>
    <dbReference type="NCBI Taxonomy" id="3101447"/>
    <lineage>
        <taxon>Archaea</taxon>
        <taxon>Candidatus Iainarchaeota</taxon>
        <taxon>Candidatus Iainarchaeia</taxon>
        <taxon>Candidatus Iainarchaeales</taxon>
        <taxon>Candidatus Iainarchaeaceae</taxon>
        <taxon>Candidatus Iainarchaeum</taxon>
    </lineage>
</organism>
<comment type="caution">
    <text evidence="2">The sequence shown here is derived from an EMBL/GenBank/DDBJ whole genome shotgun (WGS) entry which is preliminary data.</text>
</comment>
<name>A0A938YWH0_9ARCH</name>
<evidence type="ECO:0000256" key="1">
    <source>
        <dbReference type="SAM" id="Phobius"/>
    </source>
</evidence>
<evidence type="ECO:0008006" key="4">
    <source>
        <dbReference type="Google" id="ProtNLM"/>
    </source>
</evidence>
<evidence type="ECO:0000313" key="2">
    <source>
        <dbReference type="EMBL" id="MBN2066956.1"/>
    </source>
</evidence>
<sequence>MHRRAQAGLEYLITYSWALVVVATVVGLLVFALGNMGGGITCNSSDPSKVILKAYAIDSANQNIRLQNATGGDIKLVPSVVGSGTGFTSGGHVVVQGVSATVISGGTFEIIPSCEGGCTSGLVFAGGTLVLNYTDMVGFTRSVTISCDGKIP</sequence>
<evidence type="ECO:0000313" key="3">
    <source>
        <dbReference type="Proteomes" id="UP000809243"/>
    </source>
</evidence>
<keyword evidence="1" id="KW-1133">Transmembrane helix</keyword>
<reference evidence="2" key="1">
    <citation type="submission" date="2021-01" db="EMBL/GenBank/DDBJ databases">
        <title>Active Sulfur Cycling in an Early Earth Analoge.</title>
        <authorList>
            <person name="Hahn C.R."/>
            <person name="Youssef N.H."/>
            <person name="Elshahed M."/>
        </authorList>
    </citation>
    <scope>NUCLEOTIDE SEQUENCE</scope>
    <source>
        <strain evidence="2">Zod_Metabat.1151</strain>
    </source>
</reference>
<gene>
    <name evidence="2" type="ORF">JW744_00630</name>
</gene>
<dbReference type="EMBL" id="JAFGDB010000009">
    <property type="protein sequence ID" value="MBN2066956.1"/>
    <property type="molecule type" value="Genomic_DNA"/>
</dbReference>
<protein>
    <recommendedName>
        <fullName evidence="4">Class III signal peptide-containing protein</fullName>
    </recommendedName>
</protein>
<accession>A0A938YWH0</accession>
<feature type="transmembrane region" description="Helical" evidence="1">
    <location>
        <begin position="12"/>
        <end position="34"/>
    </location>
</feature>
<keyword evidence="1" id="KW-0472">Membrane</keyword>
<dbReference type="Proteomes" id="UP000809243">
    <property type="component" value="Unassembled WGS sequence"/>
</dbReference>
<keyword evidence="1" id="KW-0812">Transmembrane</keyword>
<proteinExistence type="predicted"/>
<dbReference type="AlphaFoldDB" id="A0A938YWH0"/>